<accession>A0ABD0LA42</accession>
<dbReference type="Proteomes" id="UP001519460">
    <property type="component" value="Unassembled WGS sequence"/>
</dbReference>
<name>A0ABD0LA42_9CAEN</name>
<keyword evidence="2" id="KW-1185">Reference proteome</keyword>
<sequence length="115" mass="12949">MSLLKALTFSAPNNRDTDLHTWHYLLYNPSRLYIKRTPATLAHCGTDLTTITESGSILYRIPKDRPLSDWRGRCGKVNSFKGFPDQSAVTGDAGVESKYQNAFNFNCHCTYTKGL</sequence>
<organism evidence="1 2">
    <name type="scientific">Batillaria attramentaria</name>
    <dbReference type="NCBI Taxonomy" id="370345"/>
    <lineage>
        <taxon>Eukaryota</taxon>
        <taxon>Metazoa</taxon>
        <taxon>Spiralia</taxon>
        <taxon>Lophotrochozoa</taxon>
        <taxon>Mollusca</taxon>
        <taxon>Gastropoda</taxon>
        <taxon>Caenogastropoda</taxon>
        <taxon>Sorbeoconcha</taxon>
        <taxon>Cerithioidea</taxon>
        <taxon>Batillariidae</taxon>
        <taxon>Batillaria</taxon>
    </lineage>
</organism>
<gene>
    <name evidence="1" type="ORF">BaRGS_00012645</name>
</gene>
<protein>
    <submittedName>
        <fullName evidence="1">Uncharacterized protein</fullName>
    </submittedName>
</protein>
<evidence type="ECO:0000313" key="1">
    <source>
        <dbReference type="EMBL" id="KAK7496235.1"/>
    </source>
</evidence>
<dbReference type="EMBL" id="JACVVK020000069">
    <property type="protein sequence ID" value="KAK7496235.1"/>
    <property type="molecule type" value="Genomic_DNA"/>
</dbReference>
<evidence type="ECO:0000313" key="2">
    <source>
        <dbReference type="Proteomes" id="UP001519460"/>
    </source>
</evidence>
<reference evidence="1 2" key="1">
    <citation type="journal article" date="2023" name="Sci. Data">
        <title>Genome assembly of the Korean intertidal mud-creeper Batillaria attramentaria.</title>
        <authorList>
            <person name="Patra A.K."/>
            <person name="Ho P.T."/>
            <person name="Jun S."/>
            <person name="Lee S.J."/>
            <person name="Kim Y."/>
            <person name="Won Y.J."/>
        </authorList>
    </citation>
    <scope>NUCLEOTIDE SEQUENCE [LARGE SCALE GENOMIC DNA]</scope>
    <source>
        <strain evidence="1">Wonlab-2016</strain>
    </source>
</reference>
<proteinExistence type="predicted"/>
<dbReference type="AlphaFoldDB" id="A0ABD0LA42"/>
<comment type="caution">
    <text evidence="1">The sequence shown here is derived from an EMBL/GenBank/DDBJ whole genome shotgun (WGS) entry which is preliminary data.</text>
</comment>